<evidence type="ECO:0000256" key="1">
    <source>
        <dbReference type="ARBA" id="ARBA00023015"/>
    </source>
</evidence>
<evidence type="ECO:0000259" key="4">
    <source>
        <dbReference type="PROSITE" id="PS50995"/>
    </source>
</evidence>
<dbReference type="SUPFAM" id="SSF46785">
    <property type="entry name" value="Winged helix' DNA-binding domain"/>
    <property type="match status" value="1"/>
</dbReference>
<keyword evidence="2" id="KW-0238">DNA-binding</keyword>
<proteinExistence type="predicted"/>
<dbReference type="FunCoup" id="A0A6C2YJR2">
    <property type="interactions" value="31"/>
</dbReference>
<accession>A0A6C2YJR2</accession>
<evidence type="ECO:0000256" key="3">
    <source>
        <dbReference type="ARBA" id="ARBA00023163"/>
    </source>
</evidence>
<dbReference type="KEGG" id="tim:GMBLW1_23430"/>
<dbReference type="Pfam" id="PF01047">
    <property type="entry name" value="MarR"/>
    <property type="match status" value="1"/>
</dbReference>
<name>A0A6C2YJR2_9BACT</name>
<dbReference type="GO" id="GO:0003700">
    <property type="term" value="F:DNA-binding transcription factor activity"/>
    <property type="evidence" value="ECO:0007669"/>
    <property type="project" value="InterPro"/>
</dbReference>
<dbReference type="Gene3D" id="1.10.10.10">
    <property type="entry name" value="Winged helix-like DNA-binding domain superfamily/Winged helix DNA-binding domain"/>
    <property type="match status" value="1"/>
</dbReference>
<dbReference type="EMBL" id="LR586016">
    <property type="protein sequence ID" value="VIP01617.1"/>
    <property type="molecule type" value="Genomic_DNA"/>
</dbReference>
<dbReference type="RefSeq" id="WP_162656798.1">
    <property type="nucleotide sequence ID" value="NZ_LR593887.1"/>
</dbReference>
<keyword evidence="1" id="KW-0805">Transcription regulation</keyword>
<gene>
    <name evidence="5" type="ORF">GMBLW1_23430</name>
</gene>
<dbReference type="PRINTS" id="PR00598">
    <property type="entry name" value="HTHMARR"/>
</dbReference>
<keyword evidence="6" id="KW-1185">Reference proteome</keyword>
<evidence type="ECO:0000313" key="6">
    <source>
        <dbReference type="Proteomes" id="UP000464378"/>
    </source>
</evidence>
<dbReference type="AlphaFoldDB" id="A0A6C2YJR2"/>
<dbReference type="InParanoid" id="A0A6C2YJR2"/>
<feature type="domain" description="HTH marR-type" evidence="4">
    <location>
        <begin position="24"/>
        <end position="159"/>
    </location>
</feature>
<organism evidence="5">
    <name type="scientific">Tuwongella immobilis</name>
    <dbReference type="NCBI Taxonomy" id="692036"/>
    <lineage>
        <taxon>Bacteria</taxon>
        <taxon>Pseudomonadati</taxon>
        <taxon>Planctomycetota</taxon>
        <taxon>Planctomycetia</taxon>
        <taxon>Gemmatales</taxon>
        <taxon>Gemmataceae</taxon>
        <taxon>Tuwongella</taxon>
    </lineage>
</organism>
<dbReference type="PANTHER" id="PTHR42756:SF1">
    <property type="entry name" value="TRANSCRIPTIONAL REPRESSOR OF EMRAB OPERON"/>
    <property type="match status" value="1"/>
</dbReference>
<dbReference type="SMART" id="SM00347">
    <property type="entry name" value="HTH_MARR"/>
    <property type="match status" value="1"/>
</dbReference>
<dbReference type="GO" id="GO:0003677">
    <property type="term" value="F:DNA binding"/>
    <property type="evidence" value="ECO:0007669"/>
    <property type="project" value="UniProtKB-KW"/>
</dbReference>
<evidence type="ECO:0000256" key="2">
    <source>
        <dbReference type="ARBA" id="ARBA00023125"/>
    </source>
</evidence>
<dbReference type="InterPro" id="IPR036390">
    <property type="entry name" value="WH_DNA-bd_sf"/>
</dbReference>
<dbReference type="InterPro" id="IPR000835">
    <property type="entry name" value="HTH_MarR-typ"/>
</dbReference>
<sequence length="173" mass="19191">MEHDQVDHLMADWQSARPDLDGSALHLVGRIFVLAQHLEKRVNQVLAECGLTLGTFDILATLRRHSTEGGLTPTQLMRSVMLSSGGMTNRLDRLEEAGLIQRQATPDDRRGVLVLLTELGRAKIDQATEARFHEAAESLPNWEAGEAEELTRLLRKWLIALVPVAHESASESP</sequence>
<dbReference type="EMBL" id="LR593887">
    <property type="protein sequence ID" value="VTR98940.1"/>
    <property type="molecule type" value="Genomic_DNA"/>
</dbReference>
<dbReference type="Proteomes" id="UP000464378">
    <property type="component" value="Chromosome"/>
</dbReference>
<reference evidence="5" key="1">
    <citation type="submission" date="2019-04" db="EMBL/GenBank/DDBJ databases">
        <authorList>
            <consortium name="Science for Life Laboratories"/>
        </authorList>
    </citation>
    <scope>NUCLEOTIDE SEQUENCE</scope>
    <source>
        <strain evidence="5">MBLW1</strain>
    </source>
</reference>
<dbReference type="PROSITE" id="PS50995">
    <property type="entry name" value="HTH_MARR_2"/>
    <property type="match status" value="1"/>
</dbReference>
<dbReference type="InterPro" id="IPR036388">
    <property type="entry name" value="WH-like_DNA-bd_sf"/>
</dbReference>
<evidence type="ECO:0000313" key="5">
    <source>
        <dbReference type="EMBL" id="VIP01617.1"/>
    </source>
</evidence>
<dbReference type="PANTHER" id="PTHR42756">
    <property type="entry name" value="TRANSCRIPTIONAL REGULATOR, MARR"/>
    <property type="match status" value="1"/>
</dbReference>
<protein>
    <recommendedName>
        <fullName evidence="4">HTH marR-type domain-containing protein</fullName>
    </recommendedName>
</protein>
<keyword evidence="3" id="KW-0804">Transcription</keyword>